<evidence type="ECO:0000256" key="2">
    <source>
        <dbReference type="ARBA" id="ARBA00022801"/>
    </source>
</evidence>
<dbReference type="GO" id="GO:0016757">
    <property type="term" value="F:glycosyltransferase activity"/>
    <property type="evidence" value="ECO:0007669"/>
    <property type="project" value="TreeGrafter"/>
</dbReference>
<dbReference type="PROSITE" id="PS51762">
    <property type="entry name" value="GH16_2"/>
    <property type="match status" value="1"/>
</dbReference>
<dbReference type="CDD" id="cd02183">
    <property type="entry name" value="GH16_fungal_CRH1_transglycosylase"/>
    <property type="match status" value="1"/>
</dbReference>
<evidence type="ECO:0000313" key="8">
    <source>
        <dbReference type="EMBL" id="EEH11027.1"/>
    </source>
</evidence>
<organism evidence="8 9">
    <name type="scientific">Ajellomyces capsulatus (strain G186AR / H82 / ATCC MYA-2454 / RMSCC 2432)</name>
    <name type="common">Darling's disease fungus</name>
    <name type="synonym">Histoplasma capsulatum</name>
    <dbReference type="NCBI Taxonomy" id="447093"/>
    <lineage>
        <taxon>Eukaryota</taxon>
        <taxon>Fungi</taxon>
        <taxon>Dikarya</taxon>
        <taxon>Ascomycota</taxon>
        <taxon>Pezizomycotina</taxon>
        <taxon>Eurotiomycetes</taxon>
        <taxon>Eurotiomycetidae</taxon>
        <taxon>Onygenales</taxon>
        <taxon>Ajellomycetaceae</taxon>
        <taxon>Histoplasma</taxon>
    </lineage>
</organism>
<evidence type="ECO:0000313" key="9">
    <source>
        <dbReference type="Proteomes" id="UP000001631"/>
    </source>
</evidence>
<comment type="function">
    <text evidence="5">Dual chitinase/transglycosylase that plays a role in cell wall architecture. Chitinase and transglycosylase activities are coupled. Required for the polysaccharide cross-linking at the septa and the cell wall. More specifically, transfers chitin to 1,6-beta-glucan in the cell wall.</text>
</comment>
<dbReference type="InterPro" id="IPR013320">
    <property type="entry name" value="ConA-like_dom_sf"/>
</dbReference>
<keyword evidence="3" id="KW-0326">Glycosidase</keyword>
<dbReference type="GO" id="GO:0005975">
    <property type="term" value="P:carbohydrate metabolic process"/>
    <property type="evidence" value="ECO:0007669"/>
    <property type="project" value="InterPro"/>
</dbReference>
<dbReference type="Proteomes" id="UP000001631">
    <property type="component" value="Unassembled WGS sequence"/>
</dbReference>
<dbReference type="GO" id="GO:0031505">
    <property type="term" value="P:fungal-type cell wall organization"/>
    <property type="evidence" value="ECO:0007669"/>
    <property type="project" value="TreeGrafter"/>
</dbReference>
<gene>
    <name evidence="8" type="ORF">HCBG_00482</name>
</gene>
<dbReference type="FunFam" id="2.60.120.200:FF:000159">
    <property type="entry name" value="Glycosidase"/>
    <property type="match status" value="1"/>
</dbReference>
<dbReference type="InParanoid" id="C0NBI6"/>
<dbReference type="InterPro" id="IPR000757">
    <property type="entry name" value="Beta-glucanase-like"/>
</dbReference>
<keyword evidence="9" id="KW-1185">Reference proteome</keyword>
<dbReference type="RefSeq" id="XP_045291507.1">
    <property type="nucleotide sequence ID" value="XM_045427532.1"/>
</dbReference>
<sequence>MENEGRERIDDEMMVVVEKLRNITEHKQANRLNGNVGANESHDERGKIQVQVCKPKEKSLLDLASSPPAPLQANLWAKIAVAAPPQAVRQTNGFHSMTPPKAETKAIPLVPIRPVVQALLSHPAMPPQPAPATRGRRTGRAGIIIVEGKFTLGSLNKLTARICEGALYSVEIHHHTGFAEIIFQNAMHAKEFLAKDKYTMENTGFGRFGKGFTVRHDRYKERGWDADLEKMANGNRERRRLTFSAPCCSQYGECGLGAYCLGGCDPKYSFSLESCVPAPICKSMEYKFENLDSVVPRTKYLGDADKAGWVSSGKPLTTNGDLVMTMAPDTVGTLLSSAHYVWYGKVSATLKTSRGAGVITAFIFMSDVKDEIDFEFVGADLHTAQTNYYFQGITDYTNGKNLSVDSNTFTDYHTYSIDWKPDSVTWSIDGKPLRTLLKKDTFDKGDNKYHYPQSPSRLQLSLWPGGKEGAPEGTIQWAGGLVDWNHEDIKKHGYYYSLVSEVSIECYDPPSGAKIDGDISYIYTDAAGTEDTVKITDKPTVLKSFLGSGTDMGKNESKPGETDVPVIPGLNGAGIGANGQIPSGNDSNNGPSTDFTGPSDKHGSSGAPSENERVLKGSIFAVLVAVMVLVTM</sequence>
<dbReference type="AlphaFoldDB" id="C0NBI6"/>
<dbReference type="PANTHER" id="PTHR10963">
    <property type="entry name" value="GLYCOSYL HYDROLASE-RELATED"/>
    <property type="match status" value="1"/>
</dbReference>
<dbReference type="EMBL" id="GG663363">
    <property type="protein sequence ID" value="EEH11027.1"/>
    <property type="molecule type" value="Genomic_DNA"/>
</dbReference>
<evidence type="ECO:0000256" key="3">
    <source>
        <dbReference type="ARBA" id="ARBA00023295"/>
    </source>
</evidence>
<evidence type="ECO:0000259" key="7">
    <source>
        <dbReference type="PROSITE" id="PS51762"/>
    </source>
</evidence>
<proteinExistence type="inferred from homology"/>
<dbReference type="GO" id="GO:0009277">
    <property type="term" value="C:fungal-type cell wall"/>
    <property type="evidence" value="ECO:0007669"/>
    <property type="project" value="TreeGrafter"/>
</dbReference>
<dbReference type="HOGENOM" id="CLU_432735_0_0_1"/>
<evidence type="ECO:0000256" key="5">
    <source>
        <dbReference type="ARBA" id="ARBA00093308"/>
    </source>
</evidence>
<dbReference type="Pfam" id="PF00722">
    <property type="entry name" value="Glyco_hydro_16"/>
    <property type="match status" value="1"/>
</dbReference>
<dbReference type="GO" id="GO:0004553">
    <property type="term" value="F:hydrolase activity, hydrolyzing O-glycosyl compounds"/>
    <property type="evidence" value="ECO:0007669"/>
    <property type="project" value="InterPro"/>
</dbReference>
<reference evidence="8" key="1">
    <citation type="submission" date="2009-02" db="EMBL/GenBank/DDBJ databases">
        <title>The Genome Sequence of Ajellomyces capsulatus strain G186AR.</title>
        <authorList>
            <consortium name="The Broad Institute Genome Sequencing Platform"/>
            <person name="Champion M."/>
            <person name="Cuomo C."/>
            <person name="Ma L.-J."/>
            <person name="Henn M.R."/>
            <person name="Sil A."/>
            <person name="Goldman B."/>
            <person name="Young S.K."/>
            <person name="Kodira C.D."/>
            <person name="Zeng Q."/>
            <person name="Koehrsen M."/>
            <person name="Alvarado L."/>
            <person name="Berlin A."/>
            <person name="Borenstein D."/>
            <person name="Chen Z."/>
            <person name="Engels R."/>
            <person name="Freedman E."/>
            <person name="Gellesch M."/>
            <person name="Goldberg J."/>
            <person name="Griggs A."/>
            <person name="Gujja S."/>
            <person name="Heiman D."/>
            <person name="Hepburn T."/>
            <person name="Howarth C."/>
            <person name="Jen D."/>
            <person name="Larson L."/>
            <person name="Lewis B."/>
            <person name="Mehta T."/>
            <person name="Park D."/>
            <person name="Pearson M."/>
            <person name="Roberts A."/>
            <person name="Saif S."/>
            <person name="Shea T."/>
            <person name="Shenoy N."/>
            <person name="Sisk P."/>
            <person name="Stolte C."/>
            <person name="Sykes S."/>
            <person name="Walk T."/>
            <person name="White J."/>
            <person name="Yandava C."/>
            <person name="Klein B."/>
            <person name="McEwen J.G."/>
            <person name="Puccia R."/>
            <person name="Goldman G.H."/>
            <person name="Felipe M.S."/>
            <person name="Nino-Vega G."/>
            <person name="San-Blas G."/>
            <person name="Taylor J."/>
            <person name="Mendoza L."/>
            <person name="Galagan J."/>
            <person name="Nusbaum C."/>
            <person name="Birren B."/>
        </authorList>
    </citation>
    <scope>NUCLEOTIDE SEQUENCE</scope>
    <source>
        <strain evidence="8">G186AR</strain>
    </source>
</reference>
<protein>
    <recommendedName>
        <fullName evidence="7">GH16 domain-containing protein</fullName>
    </recommendedName>
</protein>
<dbReference type="SUPFAM" id="SSF49899">
    <property type="entry name" value="Concanavalin A-like lectins/glucanases"/>
    <property type="match status" value="1"/>
</dbReference>
<evidence type="ECO:0000256" key="1">
    <source>
        <dbReference type="ARBA" id="ARBA00022729"/>
    </source>
</evidence>
<evidence type="ECO:0000256" key="6">
    <source>
        <dbReference type="SAM" id="MobiDB-lite"/>
    </source>
</evidence>
<dbReference type="GeneID" id="69033499"/>
<accession>C0NBI6</accession>
<keyword evidence="1" id="KW-0732">Signal</keyword>
<dbReference type="PANTHER" id="PTHR10963:SF22">
    <property type="entry name" value="GLYCOSIDASE CRH2-RELATED"/>
    <property type="match status" value="1"/>
</dbReference>
<feature type="domain" description="GH16" evidence="7">
    <location>
        <begin position="271"/>
        <end position="493"/>
    </location>
</feature>
<dbReference type="Gene3D" id="2.60.120.200">
    <property type="match status" value="1"/>
</dbReference>
<dbReference type="InterPro" id="IPR050546">
    <property type="entry name" value="Glycosyl_Hydrlase_16"/>
</dbReference>
<comment type="similarity">
    <text evidence="4">Belongs to the glycosyl hydrolase 16 family. CRH1 subfamily.</text>
</comment>
<dbReference type="STRING" id="447093.C0NBI6"/>
<name>C0NBI6_AJECG</name>
<dbReference type="VEuPathDB" id="FungiDB:I7I50_02319"/>
<evidence type="ECO:0000256" key="4">
    <source>
        <dbReference type="ARBA" id="ARBA00038074"/>
    </source>
</evidence>
<keyword evidence="2" id="KW-0378">Hydrolase</keyword>
<feature type="region of interest" description="Disordered" evidence="6">
    <location>
        <begin position="547"/>
        <end position="611"/>
    </location>
</feature>
<feature type="compositionally biased region" description="Polar residues" evidence="6">
    <location>
        <begin position="580"/>
        <end position="596"/>
    </location>
</feature>